<evidence type="ECO:0000313" key="2">
    <source>
        <dbReference type="Proteomes" id="UP000652763"/>
    </source>
</evidence>
<reference evidence="1 2" key="1">
    <citation type="submission" date="2020-08" db="EMBL/GenBank/DDBJ databases">
        <title>A Genomic Blueprint of the Chicken Gut Microbiome.</title>
        <authorList>
            <person name="Gilroy R."/>
            <person name="Ravi A."/>
            <person name="Getino M."/>
            <person name="Pursley I."/>
            <person name="Horton D.L."/>
            <person name="Alikhan N.-F."/>
            <person name="Baker D."/>
            <person name="Gharbi K."/>
            <person name="Hall N."/>
            <person name="Watson M."/>
            <person name="Adriaenssens E.M."/>
            <person name="Foster-Nyarko E."/>
            <person name="Jarju S."/>
            <person name="Secka A."/>
            <person name="Antonio M."/>
            <person name="Oren A."/>
            <person name="Chaudhuri R."/>
            <person name="La Ragione R.M."/>
            <person name="Hildebrand F."/>
            <person name="Pallen M.J."/>
        </authorList>
    </citation>
    <scope>NUCLEOTIDE SEQUENCE [LARGE SCALE GENOMIC DNA]</scope>
    <source>
        <strain evidence="1 2">Sa2BUA2</strain>
    </source>
</reference>
<name>A0ABR8YII3_9MICC</name>
<sequence length="392" mass="40218">MAGSVDFSLLPDFADADELVAQAGALAAAGESAALTAADCHSEWQGLREVYGAPEAGLAYGAFDKVAAYGTETRSVTQAIKTALGDFAQEARRLRLRSQELIAASGQCTPPDESGAEDEARAAEIRAVQQQVTILAAEYAAAESMCAAGIRAACGLLPDSGLLGSSSFGTTTSLADTVLGQVHQSPVHVRRTLEVSGELAAELRVENIAYDVIDGGVRYTRTPSGILIPAERALDLFHPPVPAADYGRPRPELRLDANADTLTPPGWARWAGRGLFTLDAGVTAWDQGSQQYNSDLVLHPDWTSGERAWSVTQNVAIVGGASLAGGAGGAWAGAKAGAVAGGVFGSWVPVVGTAAGAVVGGIVGGIAGGMVGSGVGEKIGKKAKEIWDSFWD</sequence>
<organism evidence="1 2">
    <name type="scientific">Arthrobacter pullicola</name>
    <dbReference type="NCBI Taxonomy" id="2762224"/>
    <lineage>
        <taxon>Bacteria</taxon>
        <taxon>Bacillati</taxon>
        <taxon>Actinomycetota</taxon>
        <taxon>Actinomycetes</taxon>
        <taxon>Micrococcales</taxon>
        <taxon>Micrococcaceae</taxon>
        <taxon>Arthrobacter</taxon>
    </lineage>
</organism>
<gene>
    <name evidence="1" type="ORF">H9638_09505</name>
</gene>
<dbReference type="EMBL" id="JACSQC010000004">
    <property type="protein sequence ID" value="MBD8044041.1"/>
    <property type="molecule type" value="Genomic_DNA"/>
</dbReference>
<dbReference type="Proteomes" id="UP000652763">
    <property type="component" value="Unassembled WGS sequence"/>
</dbReference>
<evidence type="ECO:0000313" key="1">
    <source>
        <dbReference type="EMBL" id="MBD8044041.1"/>
    </source>
</evidence>
<proteinExistence type="predicted"/>
<accession>A0ABR8YII3</accession>
<protein>
    <recommendedName>
        <fullName evidence="3">Glycine zipper domain-containing protein</fullName>
    </recommendedName>
</protein>
<dbReference type="RefSeq" id="WP_191746952.1">
    <property type="nucleotide sequence ID" value="NZ_JACSQC010000004.1"/>
</dbReference>
<comment type="caution">
    <text evidence="1">The sequence shown here is derived from an EMBL/GenBank/DDBJ whole genome shotgun (WGS) entry which is preliminary data.</text>
</comment>
<evidence type="ECO:0008006" key="3">
    <source>
        <dbReference type="Google" id="ProtNLM"/>
    </source>
</evidence>
<keyword evidence="2" id="KW-1185">Reference proteome</keyword>